<sequence length="392" mass="41801">MTPWGAEGEIDAQALFGRAILQVVPALDSSASACVELAASLAEVGARALVAGRPGRLVSELQARGGVFTSFAAATRNPWQAWRNRRRLAQLALREGVELIHVRSGADAYAALHAARQARVPLVADFEPGDEAVALEADSIIFYARELMETVLARRPALAAKAVRGLHGVDLRVFSPEAVEAARVRRLREALGVKPHVRLVVALELPAERRQNFLAAAAQLKARNFFANDAQEARFVWLRGEGETASPAFDAEAARLGLGELVLQIDWPDRAAACLAAALVVAPAQRSALCVEAQALGAPLAALQASGERDEVEVVLAPPQVEAALRTGWLAQPGPPAALIRAIEEALRLGATARENLAHRARAHARNFSTERMNAITLAVYARHFGAGDQAS</sequence>
<dbReference type="EMBL" id="JAIVFP010000001">
    <property type="protein sequence ID" value="MCI4681620.1"/>
    <property type="molecule type" value="Genomic_DNA"/>
</dbReference>
<gene>
    <name evidence="1" type="ORF">K2U94_02335</name>
</gene>
<keyword evidence="1" id="KW-0808">Transferase</keyword>
<dbReference type="Proteomes" id="UP001139104">
    <property type="component" value="Unassembled WGS sequence"/>
</dbReference>
<comment type="caution">
    <text evidence="1">The sequence shown here is derived from an EMBL/GenBank/DDBJ whole genome shotgun (WGS) entry which is preliminary data.</text>
</comment>
<evidence type="ECO:0000313" key="1">
    <source>
        <dbReference type="EMBL" id="MCI4681620.1"/>
    </source>
</evidence>
<proteinExistence type="predicted"/>
<dbReference type="GO" id="GO:0016740">
    <property type="term" value="F:transferase activity"/>
    <property type="evidence" value="ECO:0007669"/>
    <property type="project" value="UniProtKB-KW"/>
</dbReference>
<protein>
    <submittedName>
        <fullName evidence="1">Glycosyl transferase</fullName>
    </submittedName>
</protein>
<dbReference type="Gene3D" id="3.40.50.2000">
    <property type="entry name" value="Glycogen Phosphorylase B"/>
    <property type="match status" value="2"/>
</dbReference>
<organism evidence="1 2">
    <name type="scientific">Candidatus Rhodoblastus alkanivorans</name>
    <dbReference type="NCBI Taxonomy" id="2954117"/>
    <lineage>
        <taxon>Bacteria</taxon>
        <taxon>Pseudomonadati</taxon>
        <taxon>Pseudomonadota</taxon>
        <taxon>Alphaproteobacteria</taxon>
        <taxon>Hyphomicrobiales</taxon>
        <taxon>Rhodoblastaceae</taxon>
        <taxon>Rhodoblastus</taxon>
    </lineage>
</organism>
<reference evidence="1" key="1">
    <citation type="journal article" date="2022" name="ISME J.">
        <title>Identification of active gaseous-alkane degraders at natural gas seeps.</title>
        <authorList>
            <person name="Farhan Ul Haque M."/>
            <person name="Hernandez M."/>
            <person name="Crombie A.T."/>
            <person name="Murrell J.C."/>
        </authorList>
    </citation>
    <scope>NUCLEOTIDE SEQUENCE</scope>
    <source>
        <strain evidence="1">PC2</strain>
    </source>
</reference>
<name>A0ABS9Z2S8_9HYPH</name>
<dbReference type="RefSeq" id="WP_243065674.1">
    <property type="nucleotide sequence ID" value="NZ_JAIVFK010000007.1"/>
</dbReference>
<evidence type="ECO:0000313" key="2">
    <source>
        <dbReference type="Proteomes" id="UP001139104"/>
    </source>
</evidence>
<accession>A0ABS9Z2S8</accession>
<keyword evidence="2" id="KW-1185">Reference proteome</keyword>
<dbReference type="SUPFAM" id="SSF53756">
    <property type="entry name" value="UDP-Glycosyltransferase/glycogen phosphorylase"/>
    <property type="match status" value="1"/>
</dbReference>